<evidence type="ECO:0000313" key="1">
    <source>
        <dbReference type="EMBL" id="KLU66763.1"/>
    </source>
</evidence>
<dbReference type="RefSeq" id="WP_053006314.1">
    <property type="nucleotide sequence ID" value="NZ_LDZY01000004.1"/>
</dbReference>
<evidence type="ECO:0008006" key="3">
    <source>
        <dbReference type="Google" id="ProtNLM"/>
    </source>
</evidence>
<accession>A0A0J1FUT9</accession>
<keyword evidence="2" id="KW-1185">Reference proteome</keyword>
<reference evidence="1 2" key="1">
    <citation type="submission" date="2015-06" db="EMBL/GenBank/DDBJ databases">
        <title>Draft genome of the moderately acidophilic sulfate reducer Candidatus Desulfosporosinus acididurans strain M1.</title>
        <authorList>
            <person name="Poehlein A."/>
            <person name="Petzsch P."/>
            <person name="Johnson B.D."/>
            <person name="Schloemann M."/>
            <person name="Daniel R."/>
            <person name="Muehling M."/>
        </authorList>
    </citation>
    <scope>NUCLEOTIDE SEQUENCE [LARGE SCALE GENOMIC DNA]</scope>
    <source>
        <strain evidence="1 2">M1</strain>
    </source>
</reference>
<dbReference type="Proteomes" id="UP000036356">
    <property type="component" value="Unassembled WGS sequence"/>
</dbReference>
<sequence>MSTSIFPSETIQVDAIVQATIDASTTYLPLLKEYAWDYENEDFVLVDGKNVVVTGKEAVKVWAWKALKTVRYKYLIYSWNYGQEFESIINKGLSRESVKSELERTIKETLLISPYITDIKAISITFEDIIKAQATVMTVYGEVTVDV</sequence>
<proteinExistence type="predicted"/>
<evidence type="ECO:0000313" key="2">
    <source>
        <dbReference type="Proteomes" id="UP000036356"/>
    </source>
</evidence>
<dbReference type="Pfam" id="PF10934">
    <property type="entry name" value="Sheath_initiator"/>
    <property type="match status" value="1"/>
</dbReference>
<dbReference type="InterPro" id="IPR020288">
    <property type="entry name" value="Sheath_initiator"/>
</dbReference>
<dbReference type="EMBL" id="LDZY01000004">
    <property type="protein sequence ID" value="KLU66763.1"/>
    <property type="molecule type" value="Genomic_DNA"/>
</dbReference>
<organism evidence="1 2">
    <name type="scientific">Desulfosporosinus acididurans</name>
    <dbReference type="NCBI Taxonomy" id="476652"/>
    <lineage>
        <taxon>Bacteria</taxon>
        <taxon>Bacillati</taxon>
        <taxon>Bacillota</taxon>
        <taxon>Clostridia</taxon>
        <taxon>Eubacteriales</taxon>
        <taxon>Desulfitobacteriaceae</taxon>
        <taxon>Desulfosporosinus</taxon>
    </lineage>
</organism>
<dbReference type="PATRIC" id="fig|476652.3.peg.1468"/>
<gene>
    <name evidence="1" type="ORF">DEAC_c14310</name>
</gene>
<dbReference type="AlphaFoldDB" id="A0A0J1FUT9"/>
<protein>
    <recommendedName>
        <fullName evidence="3">DUF2634 domain-containing protein</fullName>
    </recommendedName>
</protein>
<dbReference type="STRING" id="476652.DEAC_c14310"/>
<comment type="caution">
    <text evidence="1">The sequence shown here is derived from an EMBL/GenBank/DDBJ whole genome shotgun (WGS) entry which is preliminary data.</text>
</comment>
<name>A0A0J1FUT9_9FIRM</name>